<dbReference type="AlphaFoldDB" id="A0A8J3DMG0"/>
<keyword evidence="2" id="KW-1185">Reference proteome</keyword>
<organism evidence="1 2">
    <name type="scientific">Tianweitania populi</name>
    <dbReference type="NCBI Taxonomy" id="1607949"/>
    <lineage>
        <taxon>Bacteria</taxon>
        <taxon>Pseudomonadati</taxon>
        <taxon>Pseudomonadota</taxon>
        <taxon>Alphaproteobacteria</taxon>
        <taxon>Hyphomicrobiales</taxon>
        <taxon>Phyllobacteriaceae</taxon>
        <taxon>Tianweitania</taxon>
    </lineage>
</organism>
<reference evidence="1" key="2">
    <citation type="submission" date="2020-09" db="EMBL/GenBank/DDBJ databases">
        <authorList>
            <person name="Sun Q."/>
            <person name="Kim S."/>
        </authorList>
    </citation>
    <scope>NUCLEOTIDE SEQUENCE</scope>
    <source>
        <strain evidence="1">KCTC 42249</strain>
    </source>
</reference>
<protein>
    <submittedName>
        <fullName evidence="1">Uncharacterized protein</fullName>
    </submittedName>
</protein>
<evidence type="ECO:0000313" key="1">
    <source>
        <dbReference type="EMBL" id="GHD06593.1"/>
    </source>
</evidence>
<dbReference type="EMBL" id="BMZQ01000001">
    <property type="protein sequence ID" value="GHD06593.1"/>
    <property type="molecule type" value="Genomic_DNA"/>
</dbReference>
<comment type="caution">
    <text evidence="1">The sequence shown here is derived from an EMBL/GenBank/DDBJ whole genome shotgun (WGS) entry which is preliminary data.</text>
</comment>
<proteinExistence type="predicted"/>
<name>A0A8J3DMG0_9HYPH</name>
<evidence type="ECO:0000313" key="2">
    <source>
        <dbReference type="Proteomes" id="UP000630142"/>
    </source>
</evidence>
<gene>
    <name evidence="1" type="ORF">GCM10016234_04100</name>
</gene>
<accession>A0A8J3DMG0</accession>
<sequence>MPLVTAPKPAPAMIAAEAAAARKRLRVLSEGLLELLIVSDLLAIEVRSRTSLRLEIGRRSLQDAVRRMKLS</sequence>
<reference evidence="1" key="1">
    <citation type="journal article" date="2014" name="Int. J. Syst. Evol. Microbiol.">
        <title>Complete genome sequence of Corynebacterium casei LMG S-19264T (=DSM 44701T), isolated from a smear-ripened cheese.</title>
        <authorList>
            <consortium name="US DOE Joint Genome Institute (JGI-PGF)"/>
            <person name="Walter F."/>
            <person name="Albersmeier A."/>
            <person name="Kalinowski J."/>
            <person name="Ruckert C."/>
        </authorList>
    </citation>
    <scope>NUCLEOTIDE SEQUENCE</scope>
    <source>
        <strain evidence="1">KCTC 42249</strain>
    </source>
</reference>
<dbReference type="Proteomes" id="UP000630142">
    <property type="component" value="Unassembled WGS sequence"/>
</dbReference>